<dbReference type="SUPFAM" id="SSF51735">
    <property type="entry name" value="NAD(P)-binding Rossmann-fold domains"/>
    <property type="match status" value="1"/>
</dbReference>
<dbReference type="CDD" id="cd05233">
    <property type="entry name" value="SDR_c"/>
    <property type="match status" value="1"/>
</dbReference>
<reference evidence="1 2" key="1">
    <citation type="submission" date="2024-02" db="EMBL/GenBank/DDBJ databases">
        <authorList>
            <person name="Chen Y."/>
            <person name="Shah S."/>
            <person name="Dougan E. K."/>
            <person name="Thang M."/>
            <person name="Chan C."/>
        </authorList>
    </citation>
    <scope>NUCLEOTIDE SEQUENCE [LARGE SCALE GENOMIC DNA]</scope>
</reference>
<proteinExistence type="predicted"/>
<organism evidence="1 2">
    <name type="scientific">Durusdinium trenchii</name>
    <dbReference type="NCBI Taxonomy" id="1381693"/>
    <lineage>
        <taxon>Eukaryota</taxon>
        <taxon>Sar</taxon>
        <taxon>Alveolata</taxon>
        <taxon>Dinophyceae</taxon>
        <taxon>Suessiales</taxon>
        <taxon>Symbiodiniaceae</taxon>
        <taxon>Durusdinium</taxon>
    </lineage>
</organism>
<comment type="caution">
    <text evidence="1">The sequence shown here is derived from an EMBL/GenBank/DDBJ whole genome shotgun (WGS) entry which is preliminary data.</text>
</comment>
<accession>A0ABP0RLT4</accession>
<evidence type="ECO:0000313" key="1">
    <source>
        <dbReference type="EMBL" id="CAK9100162.1"/>
    </source>
</evidence>
<name>A0ABP0RLT4_9DINO</name>
<dbReference type="Proteomes" id="UP001642484">
    <property type="component" value="Unassembled WGS sequence"/>
</dbReference>
<gene>
    <name evidence="1" type="ORF">CCMP2556_LOCUS47360</name>
</gene>
<dbReference type="InterPro" id="IPR002347">
    <property type="entry name" value="SDR_fam"/>
</dbReference>
<dbReference type="PRINTS" id="PR00081">
    <property type="entry name" value="GDHRDH"/>
</dbReference>
<dbReference type="EMBL" id="CAXAMN010026029">
    <property type="protein sequence ID" value="CAK9100162.1"/>
    <property type="molecule type" value="Genomic_DNA"/>
</dbReference>
<keyword evidence="2" id="KW-1185">Reference proteome</keyword>
<dbReference type="InterPro" id="IPR036291">
    <property type="entry name" value="NAD(P)-bd_dom_sf"/>
</dbReference>
<sequence length="95" mass="10571">MPAYGTSKAAVMHLTKISALDLAPSNVRVNSVSPAFIGPEDGFMWRRQVELQAKANPTNAPERYYSNDPDEVAKQMLVRPTPFDQTSFAMRDEVV</sequence>
<protein>
    <submittedName>
        <fullName evidence="1">Uncharacterized protein</fullName>
    </submittedName>
</protein>
<dbReference type="Gene3D" id="3.40.50.720">
    <property type="entry name" value="NAD(P)-binding Rossmann-like Domain"/>
    <property type="match status" value="1"/>
</dbReference>
<evidence type="ECO:0000313" key="2">
    <source>
        <dbReference type="Proteomes" id="UP001642484"/>
    </source>
</evidence>
<dbReference type="Pfam" id="PF13561">
    <property type="entry name" value="adh_short_C2"/>
    <property type="match status" value="1"/>
</dbReference>